<dbReference type="PANTHER" id="PTHR43394">
    <property type="entry name" value="ATP-DEPENDENT PERMEASE MDL1, MITOCHONDRIAL"/>
    <property type="match status" value="1"/>
</dbReference>
<dbReference type="PROSITE" id="PS50929">
    <property type="entry name" value="ABC_TM1F"/>
    <property type="match status" value="2"/>
</dbReference>
<dbReference type="GO" id="GO:0015421">
    <property type="term" value="F:ABC-type oligopeptide transporter activity"/>
    <property type="evidence" value="ECO:0007669"/>
    <property type="project" value="TreeGrafter"/>
</dbReference>
<dbReference type="PANTHER" id="PTHR43394:SF27">
    <property type="entry name" value="ATP-DEPENDENT TRANSLOCASE ABCB1-LIKE"/>
    <property type="match status" value="1"/>
</dbReference>
<dbReference type="SUPFAM" id="SSF90123">
    <property type="entry name" value="ABC transporter transmembrane region"/>
    <property type="match status" value="2"/>
</dbReference>
<keyword evidence="11 15" id="KW-0472">Membrane</keyword>
<dbReference type="AlphaFoldDB" id="A0A8K0GCE7"/>
<dbReference type="InterPro" id="IPR036640">
    <property type="entry name" value="ABC1_TM_sf"/>
</dbReference>
<dbReference type="InterPro" id="IPR003593">
    <property type="entry name" value="AAA+_ATPase"/>
</dbReference>
<evidence type="ECO:0000256" key="15">
    <source>
        <dbReference type="SAM" id="Phobius"/>
    </source>
</evidence>
<dbReference type="GO" id="GO:0005743">
    <property type="term" value="C:mitochondrial inner membrane"/>
    <property type="evidence" value="ECO:0007669"/>
    <property type="project" value="TreeGrafter"/>
</dbReference>
<dbReference type="SUPFAM" id="SSF52540">
    <property type="entry name" value="P-loop containing nucleoside triphosphate hydrolases"/>
    <property type="match status" value="2"/>
</dbReference>
<evidence type="ECO:0000259" key="16">
    <source>
        <dbReference type="PROSITE" id="PS50893"/>
    </source>
</evidence>
<feature type="transmembrane region" description="Helical" evidence="15">
    <location>
        <begin position="850"/>
        <end position="869"/>
    </location>
</feature>
<dbReference type="CDD" id="cd18577">
    <property type="entry name" value="ABC_6TM_Pgp_ABCB1_D1_like"/>
    <property type="match status" value="1"/>
</dbReference>
<dbReference type="InterPro" id="IPR027417">
    <property type="entry name" value="P-loop_NTPase"/>
</dbReference>
<feature type="transmembrane region" description="Helical" evidence="15">
    <location>
        <begin position="750"/>
        <end position="773"/>
    </location>
</feature>
<feature type="domain" description="ABC transporter" evidence="16">
    <location>
        <begin position="409"/>
        <end position="645"/>
    </location>
</feature>
<accession>A0A8K0GCE7</accession>
<gene>
    <name evidence="18" type="ORF">ILUMI_06615</name>
</gene>
<evidence type="ECO:0000256" key="9">
    <source>
        <dbReference type="ARBA" id="ARBA00022967"/>
    </source>
</evidence>
<comment type="caution">
    <text evidence="18">The sequence shown here is derived from an EMBL/GenBank/DDBJ whole genome shotgun (WGS) entry which is preliminary data.</text>
</comment>
<dbReference type="Gene3D" id="3.40.50.300">
    <property type="entry name" value="P-loop containing nucleotide triphosphate hydrolases"/>
    <property type="match status" value="2"/>
</dbReference>
<keyword evidence="9" id="KW-1278">Translocase</keyword>
<evidence type="ECO:0000256" key="5">
    <source>
        <dbReference type="ARBA" id="ARBA00022692"/>
    </source>
</evidence>
<feature type="transmembrane region" description="Helical" evidence="15">
    <location>
        <begin position="934"/>
        <end position="955"/>
    </location>
</feature>
<feature type="region of interest" description="Disordered" evidence="14">
    <location>
        <begin position="1"/>
        <end position="41"/>
    </location>
</feature>
<dbReference type="InterPro" id="IPR011527">
    <property type="entry name" value="ABC1_TM_dom"/>
</dbReference>
<keyword evidence="8" id="KW-0067">ATP-binding</keyword>
<keyword evidence="5 15" id="KW-0812">Transmembrane</keyword>
<dbReference type="EC" id="7.6.2.2" evidence="3"/>
<evidence type="ECO:0000256" key="2">
    <source>
        <dbReference type="ARBA" id="ARBA00007577"/>
    </source>
</evidence>
<feature type="transmembrane region" description="Helical" evidence="15">
    <location>
        <begin position="60"/>
        <end position="83"/>
    </location>
</feature>
<feature type="transmembrane region" description="Helical" evidence="15">
    <location>
        <begin position="302"/>
        <end position="327"/>
    </location>
</feature>
<dbReference type="GO" id="GO:0008559">
    <property type="term" value="F:ABC-type xenobiotic transporter activity"/>
    <property type="evidence" value="ECO:0007669"/>
    <property type="project" value="UniProtKB-EC"/>
</dbReference>
<feature type="domain" description="ABC transmembrane type-1" evidence="17">
    <location>
        <begin position="63"/>
        <end position="372"/>
    </location>
</feature>
<feature type="compositionally biased region" description="Basic and acidic residues" evidence="14">
    <location>
        <begin position="30"/>
        <end position="41"/>
    </location>
</feature>
<comment type="similarity">
    <text evidence="2">Belongs to the ABC transporter superfamily. ABCB family. Multidrug resistance exporter (TC 3.A.1.201) subfamily.</text>
</comment>
<evidence type="ECO:0000256" key="10">
    <source>
        <dbReference type="ARBA" id="ARBA00022989"/>
    </source>
</evidence>
<comment type="subcellular location">
    <subcellularLocation>
        <location evidence="1">Membrane</location>
        <topology evidence="1">Multi-pass membrane protein</topology>
    </subcellularLocation>
</comment>
<feature type="transmembrane region" description="Helical" evidence="15">
    <location>
        <begin position="704"/>
        <end position="729"/>
    </location>
</feature>
<dbReference type="GO" id="GO:0005524">
    <property type="term" value="F:ATP binding"/>
    <property type="evidence" value="ECO:0007669"/>
    <property type="project" value="UniProtKB-KW"/>
</dbReference>
<dbReference type="Gene3D" id="1.20.1560.10">
    <property type="entry name" value="ABC transporter type 1, transmembrane domain"/>
    <property type="match status" value="1"/>
</dbReference>
<name>A0A8K0GCE7_IGNLU</name>
<dbReference type="FunFam" id="3.40.50.300:FF:000479">
    <property type="entry name" value="Multidrug resistance protein 1A"/>
    <property type="match status" value="1"/>
</dbReference>
<dbReference type="OrthoDB" id="6500128at2759"/>
<evidence type="ECO:0000256" key="14">
    <source>
        <dbReference type="SAM" id="MobiDB-lite"/>
    </source>
</evidence>
<keyword evidence="7" id="KW-0547">Nucleotide-binding</keyword>
<feature type="transmembrane region" description="Helical" evidence="15">
    <location>
        <begin position="123"/>
        <end position="147"/>
    </location>
</feature>
<dbReference type="GO" id="GO:0017085">
    <property type="term" value="P:response to insecticide"/>
    <property type="evidence" value="ECO:0007669"/>
    <property type="project" value="UniProtKB-ARBA"/>
</dbReference>
<proteinExistence type="inferred from homology"/>
<dbReference type="PROSITE" id="PS00211">
    <property type="entry name" value="ABC_TRANSPORTER_1"/>
    <property type="match status" value="2"/>
</dbReference>
<dbReference type="GO" id="GO:0090374">
    <property type="term" value="P:oligopeptide export from mitochondrion"/>
    <property type="evidence" value="ECO:0007669"/>
    <property type="project" value="TreeGrafter"/>
</dbReference>
<organism evidence="18 19">
    <name type="scientific">Ignelater luminosus</name>
    <name type="common">Cucubano</name>
    <name type="synonym">Pyrophorus luminosus</name>
    <dbReference type="NCBI Taxonomy" id="2038154"/>
    <lineage>
        <taxon>Eukaryota</taxon>
        <taxon>Metazoa</taxon>
        <taxon>Ecdysozoa</taxon>
        <taxon>Arthropoda</taxon>
        <taxon>Hexapoda</taxon>
        <taxon>Insecta</taxon>
        <taxon>Pterygota</taxon>
        <taxon>Neoptera</taxon>
        <taxon>Endopterygota</taxon>
        <taxon>Coleoptera</taxon>
        <taxon>Polyphaga</taxon>
        <taxon>Elateriformia</taxon>
        <taxon>Elateroidea</taxon>
        <taxon>Elateridae</taxon>
        <taxon>Agrypninae</taxon>
        <taxon>Pyrophorini</taxon>
        <taxon>Ignelater</taxon>
    </lineage>
</organism>
<reference evidence="18" key="1">
    <citation type="submission" date="2019-08" db="EMBL/GenBank/DDBJ databases">
        <title>The genome of the North American firefly Photinus pyralis.</title>
        <authorList>
            <consortium name="Photinus pyralis genome working group"/>
            <person name="Fallon T.R."/>
            <person name="Sander Lower S.E."/>
            <person name="Weng J.-K."/>
        </authorList>
    </citation>
    <scope>NUCLEOTIDE SEQUENCE</scope>
    <source>
        <strain evidence="18">TRF0915ILg1</strain>
        <tissue evidence="18">Whole body</tissue>
    </source>
</reference>
<evidence type="ECO:0000256" key="4">
    <source>
        <dbReference type="ARBA" id="ARBA00022448"/>
    </source>
</evidence>
<keyword evidence="19" id="KW-1185">Reference proteome</keyword>
<evidence type="ECO:0000256" key="7">
    <source>
        <dbReference type="ARBA" id="ARBA00022741"/>
    </source>
</evidence>
<dbReference type="FunFam" id="3.40.50.300:FF:000205">
    <property type="entry name" value="ABC transporter B family member 4"/>
    <property type="match status" value="1"/>
</dbReference>
<evidence type="ECO:0000256" key="1">
    <source>
        <dbReference type="ARBA" id="ARBA00004141"/>
    </source>
</evidence>
<dbReference type="FunFam" id="1.20.1560.10:FF:000009">
    <property type="entry name" value="ABC transporter B family member 1"/>
    <property type="match status" value="1"/>
</dbReference>
<dbReference type="InterPro" id="IPR017871">
    <property type="entry name" value="ABC_transporter-like_CS"/>
</dbReference>
<keyword evidence="10 15" id="KW-1133">Transmembrane helix</keyword>
<feature type="transmembrane region" description="Helical" evidence="15">
    <location>
        <begin position="199"/>
        <end position="217"/>
    </location>
</feature>
<dbReference type="Proteomes" id="UP000801492">
    <property type="component" value="Unassembled WGS sequence"/>
</dbReference>
<comment type="catalytic activity">
    <reaction evidence="13">
        <text>ATP + H2O + xenobioticSide 1 = ADP + phosphate + xenobioticSide 2.</text>
        <dbReference type="EC" id="7.6.2.2"/>
    </reaction>
</comment>
<dbReference type="GO" id="GO:0097254">
    <property type="term" value="P:renal tubular secretion"/>
    <property type="evidence" value="ECO:0007669"/>
    <property type="project" value="UniProtKB-ARBA"/>
</dbReference>
<dbReference type="CDD" id="cd03249">
    <property type="entry name" value="ABC_MTABC3_MDL1_MDL2"/>
    <property type="match status" value="2"/>
</dbReference>
<evidence type="ECO:0000256" key="6">
    <source>
        <dbReference type="ARBA" id="ARBA00022737"/>
    </source>
</evidence>
<dbReference type="PROSITE" id="PS50893">
    <property type="entry name" value="ABC_TRANSPORTER_2"/>
    <property type="match status" value="2"/>
</dbReference>
<evidence type="ECO:0000256" key="8">
    <source>
        <dbReference type="ARBA" id="ARBA00022840"/>
    </source>
</evidence>
<dbReference type="InterPro" id="IPR039421">
    <property type="entry name" value="Type_1_exporter"/>
</dbReference>
<dbReference type="CDD" id="cd18578">
    <property type="entry name" value="ABC_6TM_Pgp_ABCB1_D2_like"/>
    <property type="match status" value="1"/>
</dbReference>
<keyword evidence="4" id="KW-0813">Transport</keyword>
<evidence type="ECO:0000313" key="19">
    <source>
        <dbReference type="Proteomes" id="UP000801492"/>
    </source>
</evidence>
<evidence type="ECO:0000256" key="12">
    <source>
        <dbReference type="ARBA" id="ARBA00023180"/>
    </source>
</evidence>
<dbReference type="EMBL" id="VTPC01002750">
    <property type="protein sequence ID" value="KAF2899565.1"/>
    <property type="molecule type" value="Genomic_DNA"/>
</dbReference>
<keyword evidence="6" id="KW-0677">Repeat</keyword>
<evidence type="ECO:0000313" key="18">
    <source>
        <dbReference type="EMBL" id="KAF2899565.1"/>
    </source>
</evidence>
<evidence type="ECO:0000256" key="13">
    <source>
        <dbReference type="ARBA" id="ARBA00034018"/>
    </source>
</evidence>
<evidence type="ECO:0000256" key="3">
    <source>
        <dbReference type="ARBA" id="ARBA00012191"/>
    </source>
</evidence>
<feature type="domain" description="ABC transporter" evidence="16">
    <location>
        <begin position="1029"/>
        <end position="1267"/>
    </location>
</feature>
<feature type="transmembrane region" description="Helical" evidence="15">
    <location>
        <begin position="223"/>
        <end position="244"/>
    </location>
</feature>
<protein>
    <recommendedName>
        <fullName evidence="3">ABC-type xenobiotic transporter</fullName>
        <ecNumber evidence="3">7.6.2.2</ecNumber>
    </recommendedName>
</protein>
<dbReference type="Pfam" id="PF00005">
    <property type="entry name" value="ABC_tran"/>
    <property type="match status" value="2"/>
</dbReference>
<feature type="domain" description="ABC transmembrane type-1" evidence="17">
    <location>
        <begin position="708"/>
        <end position="995"/>
    </location>
</feature>
<dbReference type="Pfam" id="PF00664">
    <property type="entry name" value="ABC_membrane"/>
    <property type="match status" value="2"/>
</dbReference>
<keyword evidence="12" id="KW-0325">Glycoprotein</keyword>
<evidence type="ECO:0000256" key="11">
    <source>
        <dbReference type="ARBA" id="ARBA00023136"/>
    </source>
</evidence>
<sequence length="1274" mass="140658">MGEKSALNTDDLIIKNGTSEKENPLNPEFIEPKENEEKKEAEPSVPFTQVYRYATGLDKFMLFVGCLCSIGTGVCQPLNVLVFGTLTGDLINFAKIIGNATNATNATQLEEAEEKFMDNIISFAVYNSLIGLAMLILSYMSTMLFNYSAIRQIYNIRTLYFKSALNQDIAWYDRHQTGDFASRMSEDITKLEDGLGEKVSMFLHFQVAFVASIILALAKGWELALICLTSLPISMISLGIVALLTSKLAKKEMDAYGAAGAIAEEVLSTIRTVVAFGGQRKEIARYSEKLVFAKNNNIRRSLLAGIGFGLLWFFIYGSYALAFWYGVKLILDEKDCPEDEQTYDAQNMVTVFFSVMQGSMNFGLSSPYIEVFGIAKGAAAKIYSVIDNVPVINSFKNNGKTLNKASGNITFKDVHFDYPSRPDVKILQGLNLTIKAGETVALVGSSGCGKSTCIQLLQRFYDPMSGEIYLDDNRLDELDLVWMRSNIGVVGQEPVLFGTTIAENIRYGHMSATQDDIERAAKKANAHVFISSLPQGYDTLVGERGAQLSGGQKQRIAIARALVREPSILLLDEATSALDTNSEAKVQAALDNASKGCTTIIVAHRLSTIRNANKIFVLSEGKVVEQGNHQELMLKKAAYYNLVMTQASAHGFSESDDDGKEIQMFDDKKASIVDEYFEIEEIVEKKEHSPASLLAVIKVNSPEWWHILVGCISSLVMGAAMPAFAVLFGEIMGILAESNEDYIKRQTNKFVILFVIAGVLTGFATFLQIYMFGIAGEKLTMRLRHLMFESMLRQEIGWFDRKENGVGSLCAKLSGEAASVQGATGQRIGTILQSVSTLALSVGLSMYYEWKLGLVALAFTPFILLAIFFQQRLMHVENEGHHASLEKSSKIAVEAVSNIRTVASLGCEDTFYQQYTLELLPHHKILKRNTHVRALVLGLARSIMFFAFAVCMYYGGILIRDEEMPFERVFKVSQSLIMGTVSIANALAFTPNFQKGLTAASKIFKLLRRTPKVLDVSNASSQPWEKGNIEYSQVFFSYPTRPTIRVLKGLDLSIMQGKTVALVGPSGCGKSTIIQLLERYYDPTSGSVAIDGDDLRETRLSTLRSQLGVVSQEPNLFDKTIAENIAYGDNEREIPMEEVMEAAIKANIHNFISSLPLGYDTRLGERGTQLSGGQKQRVAIARALIRNPKILLLDEATSALDTESEKVVQEALDNAKQGRTCITIAHRLTTIQDADVICVVNQGRVSEMGTHAQLISQRGLYYTLHRLQKGHATS</sequence>
<evidence type="ECO:0000259" key="17">
    <source>
        <dbReference type="PROSITE" id="PS50929"/>
    </source>
</evidence>
<dbReference type="GO" id="GO:0016887">
    <property type="term" value="F:ATP hydrolysis activity"/>
    <property type="evidence" value="ECO:0007669"/>
    <property type="project" value="InterPro"/>
</dbReference>
<dbReference type="SMART" id="SM00382">
    <property type="entry name" value="AAA"/>
    <property type="match status" value="2"/>
</dbReference>
<dbReference type="InterPro" id="IPR003439">
    <property type="entry name" value="ABC_transporter-like_ATP-bd"/>
</dbReference>
<dbReference type="FunFam" id="1.20.1560.10:FF:000018">
    <property type="entry name" value="ATP-binding cassette subfamily B member 11"/>
    <property type="match status" value="1"/>
</dbReference>